<dbReference type="CDD" id="cd06186">
    <property type="entry name" value="NOX_Duox_like_FAD_NADP"/>
    <property type="match status" value="1"/>
</dbReference>
<organism evidence="17 18">
    <name type="scientific">Emergomyces africanus</name>
    <dbReference type="NCBI Taxonomy" id="1955775"/>
    <lineage>
        <taxon>Eukaryota</taxon>
        <taxon>Fungi</taxon>
        <taxon>Dikarya</taxon>
        <taxon>Ascomycota</taxon>
        <taxon>Pezizomycotina</taxon>
        <taxon>Eurotiomycetes</taxon>
        <taxon>Eurotiomycetidae</taxon>
        <taxon>Onygenales</taxon>
        <taxon>Ajellomycetaceae</taxon>
        <taxon>Emergomyces</taxon>
    </lineage>
</organism>
<dbReference type="SUPFAM" id="SSF52343">
    <property type="entry name" value="Ferredoxin reductase-like, C-terminal NADP-linked domain"/>
    <property type="match status" value="1"/>
</dbReference>
<feature type="region of interest" description="Disordered" evidence="14">
    <location>
        <begin position="605"/>
        <end position="678"/>
    </location>
</feature>
<evidence type="ECO:0000256" key="2">
    <source>
        <dbReference type="ARBA" id="ARBA00006278"/>
    </source>
</evidence>
<dbReference type="SUPFAM" id="SSF63380">
    <property type="entry name" value="Riboflavin synthase domain-like"/>
    <property type="match status" value="1"/>
</dbReference>
<keyword evidence="10" id="KW-0406">Ion transport</keyword>
<feature type="transmembrane region" description="Helical" evidence="15">
    <location>
        <begin position="179"/>
        <end position="199"/>
    </location>
</feature>
<keyword evidence="18" id="KW-1185">Reference proteome</keyword>
<dbReference type="Pfam" id="PF08022">
    <property type="entry name" value="FAD_binding_8"/>
    <property type="match status" value="1"/>
</dbReference>
<dbReference type="SFLD" id="SFLDG01168">
    <property type="entry name" value="Ferric_reductase_subgroup_(FRE"/>
    <property type="match status" value="1"/>
</dbReference>
<dbReference type="AlphaFoldDB" id="A0A1B7NVF5"/>
<comment type="subcellular location">
    <subcellularLocation>
        <location evidence="1">Cell membrane</location>
        <topology evidence="1">Multi-pass membrane protein</topology>
    </subcellularLocation>
</comment>
<proteinExistence type="inferred from homology"/>
<feature type="transmembrane region" description="Helical" evidence="15">
    <location>
        <begin position="243"/>
        <end position="263"/>
    </location>
</feature>
<dbReference type="InterPro" id="IPR017938">
    <property type="entry name" value="Riboflavin_synthase-like_b-brl"/>
</dbReference>
<keyword evidence="5" id="KW-1003">Cell membrane</keyword>
<dbReference type="InterPro" id="IPR017927">
    <property type="entry name" value="FAD-bd_FR_type"/>
</dbReference>
<feature type="region of interest" description="Disordered" evidence="14">
    <location>
        <begin position="565"/>
        <end position="586"/>
    </location>
</feature>
<evidence type="ECO:0000256" key="15">
    <source>
        <dbReference type="SAM" id="Phobius"/>
    </source>
</evidence>
<evidence type="ECO:0000256" key="3">
    <source>
        <dbReference type="ARBA" id="ARBA00012668"/>
    </source>
</evidence>
<dbReference type="Gene3D" id="2.40.30.10">
    <property type="entry name" value="Translation factors"/>
    <property type="match status" value="1"/>
</dbReference>
<evidence type="ECO:0000256" key="12">
    <source>
        <dbReference type="ARBA" id="ARBA00023180"/>
    </source>
</evidence>
<protein>
    <recommendedName>
        <fullName evidence="3">ferric-chelate reductase (NADPH)</fullName>
        <ecNumber evidence="3">1.16.1.9</ecNumber>
    </recommendedName>
</protein>
<gene>
    <name evidence="17" type="ORF">ACJ72_04899</name>
</gene>
<dbReference type="GO" id="GO:0052851">
    <property type="term" value="F:ferric-chelate reductase (NADPH) activity"/>
    <property type="evidence" value="ECO:0007669"/>
    <property type="project" value="UniProtKB-EC"/>
</dbReference>
<dbReference type="InterPro" id="IPR013130">
    <property type="entry name" value="Fe3_Rdtase_TM_dom"/>
</dbReference>
<evidence type="ECO:0000256" key="5">
    <source>
        <dbReference type="ARBA" id="ARBA00022475"/>
    </source>
</evidence>
<reference evidence="17 18" key="1">
    <citation type="submission" date="2015-07" db="EMBL/GenBank/DDBJ databases">
        <title>Emmonsia species relationships and genome sequence.</title>
        <authorList>
            <person name="Cuomo C.A."/>
            <person name="Schwartz I.S."/>
            <person name="Kenyon C."/>
            <person name="de Hoog G.S."/>
            <person name="Govender N.P."/>
            <person name="Botha A."/>
            <person name="Moreno L."/>
            <person name="de Vries M."/>
            <person name="Munoz J.F."/>
            <person name="Stielow J.B."/>
        </authorList>
    </citation>
    <scope>NUCLEOTIDE SEQUENCE [LARGE SCALE GENOMIC DNA]</scope>
    <source>
        <strain evidence="17 18">CBS 136260</strain>
    </source>
</reference>
<dbReference type="GO" id="GO:0005886">
    <property type="term" value="C:plasma membrane"/>
    <property type="evidence" value="ECO:0007669"/>
    <property type="project" value="UniProtKB-SubCell"/>
</dbReference>
<evidence type="ECO:0000313" key="18">
    <source>
        <dbReference type="Proteomes" id="UP000091918"/>
    </source>
</evidence>
<dbReference type="Pfam" id="PF08030">
    <property type="entry name" value="NAD_binding_6"/>
    <property type="match status" value="1"/>
</dbReference>
<dbReference type="InterPro" id="IPR039261">
    <property type="entry name" value="FNR_nucleotide-bd"/>
</dbReference>
<dbReference type="GO" id="GO:0006826">
    <property type="term" value="P:iron ion transport"/>
    <property type="evidence" value="ECO:0007669"/>
    <property type="project" value="TreeGrafter"/>
</dbReference>
<evidence type="ECO:0000256" key="11">
    <source>
        <dbReference type="ARBA" id="ARBA00023136"/>
    </source>
</evidence>
<comment type="similarity">
    <text evidence="2">Belongs to the ferric reductase (FRE) family.</text>
</comment>
<dbReference type="EC" id="1.16.1.9" evidence="3"/>
<evidence type="ECO:0000256" key="10">
    <source>
        <dbReference type="ARBA" id="ARBA00023065"/>
    </source>
</evidence>
<feature type="transmembrane region" description="Helical" evidence="15">
    <location>
        <begin position="219"/>
        <end position="236"/>
    </location>
</feature>
<keyword evidence="4" id="KW-0813">Transport</keyword>
<comment type="catalytic activity">
    <reaction evidence="13">
        <text>2 a Fe(II)-siderophore + NADP(+) + H(+) = 2 a Fe(III)-siderophore + NADPH</text>
        <dbReference type="Rhea" id="RHEA:28795"/>
        <dbReference type="Rhea" id="RHEA-COMP:11342"/>
        <dbReference type="Rhea" id="RHEA-COMP:11344"/>
        <dbReference type="ChEBI" id="CHEBI:15378"/>
        <dbReference type="ChEBI" id="CHEBI:29033"/>
        <dbReference type="ChEBI" id="CHEBI:29034"/>
        <dbReference type="ChEBI" id="CHEBI:57783"/>
        <dbReference type="ChEBI" id="CHEBI:58349"/>
        <dbReference type="EC" id="1.16.1.9"/>
    </reaction>
</comment>
<feature type="transmembrane region" description="Helical" evidence="15">
    <location>
        <begin position="146"/>
        <end position="167"/>
    </location>
</feature>
<evidence type="ECO:0000259" key="16">
    <source>
        <dbReference type="PROSITE" id="PS51384"/>
    </source>
</evidence>
<evidence type="ECO:0000313" key="17">
    <source>
        <dbReference type="EMBL" id="OAX80758.1"/>
    </source>
</evidence>
<keyword evidence="11 15" id="KW-0472">Membrane</keyword>
<dbReference type="EMBL" id="LGUA01000624">
    <property type="protein sequence ID" value="OAX80758.1"/>
    <property type="molecule type" value="Genomic_DNA"/>
</dbReference>
<keyword evidence="12" id="KW-0325">Glycoprotein</keyword>
<evidence type="ECO:0000256" key="9">
    <source>
        <dbReference type="ARBA" id="ARBA00023002"/>
    </source>
</evidence>
<comment type="caution">
    <text evidence="17">The sequence shown here is derived from an EMBL/GenBank/DDBJ whole genome shotgun (WGS) entry which is preliminary data.</text>
</comment>
<sequence length="748" mass="82324">MSHAGHGGGGGGGGATSTGNGPSYFYMQQMYWAVVGSAIGVATMGNVLNKILAAQRLADSSPTPSKPKSLFFSTYATITAMTREASNAPLGPIIIGHTKYHLPRLGRVMLMLANLIVVLVLCSYKLNMMDEWSWEAVGYRTGFVTIAQLPLVILLSSKTNIIGLLTGSSYERLNWFHRWVARILWLSATIHMGFWFRSWGRYDYIVVKLTTDPITQRGFAAWCILTFIVLVSVAPVRKLSYEIFVLVHVLTFTGFLVAVWYHAQDEVKEWIWIPIGLVAFDRLARFAVVLYSNLSIFHPRSCASTPRRPWANEATFTTLPGNVTRITVPNPVISWKPGQHVFLSCHGLVPLQSHPLTIASIPTDKKLEFLVRAQKGGTKKFFSYASKNYGLLGQEGASYQNVKLVGVEGPYGRIRPLRQFDSLVLLAGGMGATFTMPLMRDVVDGWKSECLGKTTQRGSLFSPRKRSVTNRIRFIWIIRSRSLLSWFSEQLQTALQDIDACRESNPAFNKELEISVYVTCDEEMSSTTTSQPQLPQPTQLQLTNPLPQKKDGVKEEIREKNIETISIDSLSTTEPSNSQRARNTCQPDGGCCCTRKVIDEDSSFPPCNCSGPSPSPSPPPSLSPTPTPPAPPTAPKQPTTQEKPTSALNSAPPRELPTTATTQQPPSYPPQKSGLDPRIRVLSGRPDSHSIIRKVLEVAEGESGIVVCGPPGLNTDVCRSVVSLSDERAVHKGTGAQGVYLHVENFEF</sequence>
<keyword evidence="6 15" id="KW-0812">Transmembrane</keyword>
<feature type="compositionally biased region" description="Low complexity" evidence="14">
    <location>
        <begin position="526"/>
        <end position="547"/>
    </location>
</feature>
<evidence type="ECO:0000256" key="1">
    <source>
        <dbReference type="ARBA" id="ARBA00004651"/>
    </source>
</evidence>
<dbReference type="PROSITE" id="PS51384">
    <property type="entry name" value="FAD_FR"/>
    <property type="match status" value="1"/>
</dbReference>
<dbReference type="PANTHER" id="PTHR32361:SF9">
    <property type="entry name" value="FERRIC REDUCTASE TRANSMEMBRANE COMPONENT 3-RELATED"/>
    <property type="match status" value="1"/>
</dbReference>
<evidence type="ECO:0000256" key="6">
    <source>
        <dbReference type="ARBA" id="ARBA00022692"/>
    </source>
</evidence>
<evidence type="ECO:0000256" key="7">
    <source>
        <dbReference type="ARBA" id="ARBA00022982"/>
    </source>
</evidence>
<feature type="domain" description="FAD-binding FR-type" evidence="16">
    <location>
        <begin position="297"/>
        <end position="417"/>
    </location>
</feature>
<dbReference type="Gene3D" id="3.40.50.80">
    <property type="entry name" value="Nucleotide-binding domain of ferredoxin-NADP reductase (FNR) module"/>
    <property type="match status" value="2"/>
</dbReference>
<feature type="region of interest" description="Disordered" evidence="14">
    <location>
        <begin position="526"/>
        <end position="553"/>
    </location>
</feature>
<evidence type="ECO:0000256" key="8">
    <source>
        <dbReference type="ARBA" id="ARBA00022989"/>
    </source>
</evidence>
<evidence type="ECO:0000256" key="13">
    <source>
        <dbReference type="ARBA" id="ARBA00048483"/>
    </source>
</evidence>
<feature type="compositionally biased region" description="Pro residues" evidence="14">
    <location>
        <begin position="613"/>
        <end position="635"/>
    </location>
</feature>
<name>A0A1B7NVF5_9EURO</name>
<evidence type="ECO:0000256" key="4">
    <source>
        <dbReference type="ARBA" id="ARBA00022448"/>
    </source>
</evidence>
<dbReference type="InterPro" id="IPR013112">
    <property type="entry name" value="FAD-bd_8"/>
</dbReference>
<feature type="transmembrane region" description="Helical" evidence="15">
    <location>
        <begin position="108"/>
        <end position="126"/>
    </location>
</feature>
<accession>A0A1B7NVF5</accession>
<dbReference type="STRING" id="1658172.A0A1B7NVF5"/>
<keyword evidence="7" id="KW-0249">Electron transport</keyword>
<dbReference type="GO" id="GO:0006879">
    <property type="term" value="P:intracellular iron ion homeostasis"/>
    <property type="evidence" value="ECO:0007669"/>
    <property type="project" value="TreeGrafter"/>
</dbReference>
<dbReference type="PANTHER" id="PTHR32361">
    <property type="entry name" value="FERRIC/CUPRIC REDUCTASE TRANSMEMBRANE COMPONENT"/>
    <property type="match status" value="1"/>
</dbReference>
<dbReference type="OrthoDB" id="3944240at2759"/>
<evidence type="ECO:0000256" key="14">
    <source>
        <dbReference type="SAM" id="MobiDB-lite"/>
    </source>
</evidence>
<keyword evidence="8 15" id="KW-1133">Transmembrane helix</keyword>
<dbReference type="InterPro" id="IPR013121">
    <property type="entry name" value="Fe_red_NAD-bd_6"/>
</dbReference>
<feature type="compositionally biased region" description="Low complexity" evidence="14">
    <location>
        <begin position="636"/>
        <end position="646"/>
    </location>
</feature>
<feature type="transmembrane region" description="Helical" evidence="15">
    <location>
        <begin position="30"/>
        <end position="48"/>
    </location>
</feature>
<dbReference type="Pfam" id="PF01794">
    <property type="entry name" value="Ferric_reduct"/>
    <property type="match status" value="1"/>
</dbReference>
<dbReference type="InterPro" id="IPR051410">
    <property type="entry name" value="Ferric/Cupric_Reductase"/>
</dbReference>
<keyword evidence="9" id="KW-0560">Oxidoreductase</keyword>
<dbReference type="Proteomes" id="UP000091918">
    <property type="component" value="Unassembled WGS sequence"/>
</dbReference>
<dbReference type="SFLD" id="SFLDS00052">
    <property type="entry name" value="Ferric_Reductase_Domain"/>
    <property type="match status" value="1"/>
</dbReference>
<dbReference type="GO" id="GO:0015677">
    <property type="term" value="P:copper ion import"/>
    <property type="evidence" value="ECO:0007669"/>
    <property type="project" value="TreeGrafter"/>
</dbReference>